<dbReference type="GO" id="GO:0005975">
    <property type="term" value="P:carbohydrate metabolic process"/>
    <property type="evidence" value="ECO:0007669"/>
    <property type="project" value="InterPro"/>
</dbReference>
<dbReference type="PROSITE" id="PS51762">
    <property type="entry name" value="GH16_2"/>
    <property type="match status" value="1"/>
</dbReference>
<protein>
    <submittedName>
        <fullName evidence="4">Glycoside hydrolase family 16 protein</fullName>
    </submittedName>
</protein>
<proteinExistence type="inferred from homology"/>
<comment type="caution">
    <text evidence="4">The sequence shown here is derived from an EMBL/GenBank/DDBJ whole genome shotgun (WGS) entry which is preliminary data.</text>
</comment>
<keyword evidence="4" id="KW-0378">Hydrolase</keyword>
<dbReference type="CDD" id="cd00413">
    <property type="entry name" value="Glyco_hydrolase_16"/>
    <property type="match status" value="1"/>
</dbReference>
<evidence type="ECO:0000256" key="2">
    <source>
        <dbReference type="SAM" id="SignalP"/>
    </source>
</evidence>
<keyword evidence="2" id="KW-0732">Signal</keyword>
<comment type="similarity">
    <text evidence="1">Belongs to the glycosyl hydrolase 16 family.</text>
</comment>
<dbReference type="Gene3D" id="2.60.120.200">
    <property type="match status" value="1"/>
</dbReference>
<reference evidence="4" key="1">
    <citation type="submission" date="2020-07" db="EMBL/GenBank/DDBJ databases">
        <title>Huge and variable diversity of episymbiotic CPR bacteria and DPANN archaea in groundwater ecosystems.</title>
        <authorList>
            <person name="He C.Y."/>
            <person name="Keren R."/>
            <person name="Whittaker M."/>
            <person name="Farag I.F."/>
            <person name="Doudna J."/>
            <person name="Cate J.H.D."/>
            <person name="Banfield J.F."/>
        </authorList>
    </citation>
    <scope>NUCLEOTIDE SEQUENCE</scope>
    <source>
        <strain evidence="4">NC_groundwater_1586_Pr3_B-0.1um_66_15</strain>
    </source>
</reference>
<evidence type="ECO:0000313" key="5">
    <source>
        <dbReference type="Proteomes" id="UP000782610"/>
    </source>
</evidence>
<dbReference type="InterPro" id="IPR000757">
    <property type="entry name" value="Beta-glucanase-like"/>
</dbReference>
<dbReference type="AlphaFoldDB" id="A0A933L573"/>
<dbReference type="Proteomes" id="UP000782610">
    <property type="component" value="Unassembled WGS sequence"/>
</dbReference>
<evidence type="ECO:0000256" key="1">
    <source>
        <dbReference type="ARBA" id="ARBA00006865"/>
    </source>
</evidence>
<evidence type="ECO:0000313" key="4">
    <source>
        <dbReference type="EMBL" id="MBI4923262.1"/>
    </source>
</evidence>
<sequence>MIAAAISALSLSAYAAPVVSFAGYEWEVRAYGGGPGPNTWDPANVFVDSAGLHLKIAQVNGVWSCAEVIMTGVALGFGTYRFDLSGRPDRFDRNVVLGLFNYPASPDVGPGGSNEIDIEFAQWGDADNPNRLNWTVHPPALGPEPTHHAVPFSPKGDATSHRFEWTATGVRYAAFRGDPDAGRRLAEWNDAPKNPATRIPQVPLVVHMNLWLLNGEPPADGQPVEVVITSFSFTPD</sequence>
<evidence type="ECO:0000259" key="3">
    <source>
        <dbReference type="PROSITE" id="PS51762"/>
    </source>
</evidence>
<dbReference type="InterPro" id="IPR013320">
    <property type="entry name" value="ConA-like_dom_sf"/>
</dbReference>
<feature type="signal peptide" evidence="2">
    <location>
        <begin position="1"/>
        <end position="15"/>
    </location>
</feature>
<dbReference type="SUPFAM" id="SSF49899">
    <property type="entry name" value="Concanavalin A-like lectins/glucanases"/>
    <property type="match status" value="1"/>
</dbReference>
<accession>A0A933L573</accession>
<dbReference type="EMBL" id="JACRAF010000049">
    <property type="protein sequence ID" value="MBI4923262.1"/>
    <property type="molecule type" value="Genomic_DNA"/>
</dbReference>
<name>A0A933L573_9HYPH</name>
<organism evidence="4 5">
    <name type="scientific">Devosia nanyangense</name>
    <dbReference type="NCBI Taxonomy" id="1228055"/>
    <lineage>
        <taxon>Bacteria</taxon>
        <taxon>Pseudomonadati</taxon>
        <taxon>Pseudomonadota</taxon>
        <taxon>Alphaproteobacteria</taxon>
        <taxon>Hyphomicrobiales</taxon>
        <taxon>Devosiaceae</taxon>
        <taxon>Devosia</taxon>
    </lineage>
</organism>
<gene>
    <name evidence="4" type="ORF">HY834_16090</name>
</gene>
<feature type="domain" description="GH16" evidence="3">
    <location>
        <begin position="12"/>
        <end position="236"/>
    </location>
</feature>
<dbReference type="GO" id="GO:0004553">
    <property type="term" value="F:hydrolase activity, hydrolyzing O-glycosyl compounds"/>
    <property type="evidence" value="ECO:0007669"/>
    <property type="project" value="InterPro"/>
</dbReference>
<feature type="chain" id="PRO_5037922481" evidence="2">
    <location>
        <begin position="16"/>
        <end position="236"/>
    </location>
</feature>